<dbReference type="PROSITE" id="PS50879">
    <property type="entry name" value="RNASE_H_1"/>
    <property type="match status" value="1"/>
</dbReference>
<feature type="region of interest" description="Disordered" evidence="1">
    <location>
        <begin position="3276"/>
        <end position="3296"/>
    </location>
</feature>
<comment type="caution">
    <text evidence="3">The sequence shown here is derived from an EMBL/GenBank/DDBJ whole genome shotgun (WGS) entry which is preliminary data.</text>
</comment>
<dbReference type="InterPro" id="IPR036397">
    <property type="entry name" value="RNaseH_sf"/>
</dbReference>
<dbReference type="SUPFAM" id="SSF53098">
    <property type="entry name" value="Ribonuclease H-like"/>
    <property type="match status" value="1"/>
</dbReference>
<reference evidence="4" key="2">
    <citation type="submission" date="2024-04" db="EMBL/GenBank/DDBJ databases">
        <authorList>
            <person name="Chen Y."/>
            <person name="Shah S."/>
            <person name="Dougan E. K."/>
            <person name="Thang M."/>
            <person name="Chan C."/>
        </authorList>
    </citation>
    <scope>NUCLEOTIDE SEQUENCE [LARGE SCALE GENOMIC DNA]</scope>
</reference>
<feature type="domain" description="RNase H type-1" evidence="2">
    <location>
        <begin position="2761"/>
        <end position="2923"/>
    </location>
</feature>
<dbReference type="GO" id="GO:0016740">
    <property type="term" value="F:transferase activity"/>
    <property type="evidence" value="ECO:0007669"/>
    <property type="project" value="UniProtKB-KW"/>
</dbReference>
<evidence type="ECO:0000256" key="1">
    <source>
        <dbReference type="SAM" id="MobiDB-lite"/>
    </source>
</evidence>
<dbReference type="InterPro" id="IPR009091">
    <property type="entry name" value="RCC1/BLIP-II"/>
</dbReference>
<dbReference type="EMBL" id="CAMXCT030006664">
    <property type="protein sequence ID" value="CAL4805228.1"/>
    <property type="molecule type" value="Genomic_DNA"/>
</dbReference>
<gene>
    <name evidence="3" type="ORF">C1SCF055_LOCUS42525</name>
</gene>
<dbReference type="Gene3D" id="2.130.10.30">
    <property type="entry name" value="Regulator of chromosome condensation 1/beta-lactamase-inhibitor protein II"/>
    <property type="match status" value="2"/>
</dbReference>
<dbReference type="InterPro" id="IPR002156">
    <property type="entry name" value="RNaseH_domain"/>
</dbReference>
<dbReference type="InterPro" id="IPR012337">
    <property type="entry name" value="RNaseH-like_sf"/>
</dbReference>
<dbReference type="SUPFAM" id="SSF50985">
    <property type="entry name" value="RCC1/BLIP-II"/>
    <property type="match status" value="1"/>
</dbReference>
<dbReference type="EMBL" id="CAMXCT020006664">
    <property type="protein sequence ID" value="CAL1171291.1"/>
    <property type="molecule type" value="Genomic_DNA"/>
</dbReference>
<keyword evidence="5" id="KW-0808">Transferase</keyword>
<feature type="region of interest" description="Disordered" evidence="1">
    <location>
        <begin position="1271"/>
        <end position="1291"/>
    </location>
</feature>
<dbReference type="Proteomes" id="UP001152797">
    <property type="component" value="Unassembled WGS sequence"/>
</dbReference>
<evidence type="ECO:0000259" key="2">
    <source>
        <dbReference type="PROSITE" id="PS50879"/>
    </source>
</evidence>
<keyword evidence="6" id="KW-1185">Reference proteome</keyword>
<dbReference type="GO" id="GO:0003676">
    <property type="term" value="F:nucleic acid binding"/>
    <property type="evidence" value="ECO:0007669"/>
    <property type="project" value="InterPro"/>
</dbReference>
<proteinExistence type="predicted"/>
<evidence type="ECO:0000313" key="5">
    <source>
        <dbReference type="EMBL" id="CAL4805228.1"/>
    </source>
</evidence>
<name>A0A9P1LZV6_9DINO</name>
<evidence type="ECO:0000313" key="4">
    <source>
        <dbReference type="EMBL" id="CAL1171291.1"/>
    </source>
</evidence>
<accession>A0A9P1LZV6</accession>
<evidence type="ECO:0000313" key="6">
    <source>
        <dbReference type="Proteomes" id="UP001152797"/>
    </source>
</evidence>
<organism evidence="3">
    <name type="scientific">Cladocopium goreaui</name>
    <dbReference type="NCBI Taxonomy" id="2562237"/>
    <lineage>
        <taxon>Eukaryota</taxon>
        <taxon>Sar</taxon>
        <taxon>Alveolata</taxon>
        <taxon>Dinophyceae</taxon>
        <taxon>Suessiales</taxon>
        <taxon>Symbiodiniaceae</taxon>
        <taxon>Cladocopium</taxon>
    </lineage>
</organism>
<evidence type="ECO:0000313" key="3">
    <source>
        <dbReference type="EMBL" id="CAI4017916.1"/>
    </source>
</evidence>
<dbReference type="EMBL" id="CAMXCT010006664">
    <property type="protein sequence ID" value="CAI4017916.1"/>
    <property type="molecule type" value="Genomic_DNA"/>
</dbReference>
<feature type="region of interest" description="Disordered" evidence="1">
    <location>
        <begin position="2057"/>
        <end position="2077"/>
    </location>
</feature>
<protein>
    <submittedName>
        <fullName evidence="5">Probable E3 ubiquitin-protein ligase HERC1 (HEC T domain and RCC1-like domain-containing protein 1) (HECT-type E3 ubiquitin transferase HERC1) (p532) (p619)</fullName>
    </submittedName>
</protein>
<reference evidence="3" key="1">
    <citation type="submission" date="2022-10" db="EMBL/GenBank/DDBJ databases">
        <authorList>
            <person name="Chen Y."/>
            <person name="Dougan E. K."/>
            <person name="Chan C."/>
            <person name="Rhodes N."/>
            <person name="Thang M."/>
        </authorList>
    </citation>
    <scope>NUCLEOTIDE SEQUENCE</scope>
</reference>
<dbReference type="GO" id="GO:0004523">
    <property type="term" value="F:RNA-DNA hybrid ribonuclease activity"/>
    <property type="evidence" value="ECO:0007669"/>
    <property type="project" value="InterPro"/>
</dbReference>
<dbReference type="Gene3D" id="3.30.420.10">
    <property type="entry name" value="Ribonuclease H-like superfamily/Ribonuclease H"/>
    <property type="match status" value="1"/>
</dbReference>
<sequence>MRQMPSFDANAQIQAFRSWILMRCRQVWPCKTETIQDTKLLAMMQFWNEFRDVSLPELLFPLRWNDSIDGHVSIASVLDHLIRSKERVPPTVCDPETAVDVDATPWMDFPELVDDPTTAGCMMVDSCTVVFEGSGDSPIRFQPKCNATLKQFIDAQAKLVGDVQVISATMNGTPVGLDHVMEVAQVIVVTTCPLSPVQESCQVERSVSPTAEWTQPIQDPIEVDSPPRKVSKFDVGECTIPKTSVQDQPWLDASPFLNLQGEQFLKLSLPSLTNVQQLWSVRHQFFRTEDRMKIFDAQGPLMADDEIRFHLHALTLVHRDHQLKFSSTMTQVRVIDPLLASAWVHGKGFDCALWAKDHPEIRQQSMLVITAVLVNQHWIPVFMSPVKDVLQVFTWDGQDACHDTLNRVIQRVAVGLGFAEALINREHRLFFSSDQCGALAIAFIRYALVGTSLPADRNEAEAVHTMLRALHIQTLLQCQITDRPWVWGAGDADPTARPDPAQPALLNITRDDRIDLINAKGFAMADDEIRFHIVNLITNQEIRNPLMGRTFVFFEPLVYSCWSSIGKTITEQWCARHMEVRTQGLNIVTAFSVEDHWIPLWFSPRGNCLQIHTFQQEAIDFRQVEEILEFVSDYLDFLTFAVHKIPVRLPAHVMCGAHSLAFIAHVIMNMPLPDSLEELRTPHTNMRASFVAHLYSVEVTPQPVVWGNGPKRMSEPHSMLPADLAEISTTLIQEVASMESGIGEHQRVTPCSGNHSGESGLLPRMPATAASQPSMPTSRGAVVPRRDVASSSSSMPIDQSVLDARLLQVTSHSFAMSDDEILFQLRHIVSCQAQPVDRVFLILPPLFVTRWFEGDDAELRTWIEQHRDVIGQPGHHILCPLLLAQHWIPVWLAPSTGGMMAHTFADFASDDTEVERILHLLVHKCGSALLAVHRVPHGLVVDRLCGVMTVSFIAHIVLGTRVPRSFEELTSRCWSMKEVFVEELRKGCLTFPVLWGWGLQGESRLLPIMPVWESPLTSFAEACGVLPAMLPAVCNSLVGGDTEDPITLGMTMHEMSHHMNLVRDFCQVPIACEVVAHLACLADKVSRFLEGDQIGFACSILQNMHWSPLLIWKSDLRIVIAGEDGPHLSLLADLCPDGIIFALPVCPLPSCGTVALMILAQGVLGFRCPHDILAVRGWLNSLCPHIALDGDLVGFGPSSLLLQNLCKELLKHGIPEHAVEDRAKSAIKVLGSEQIMTALGHRQPWRQLKALGNHSKFQSVLPTELADAVESNKGKTVAPKGKGKGKIKPPPALDLDPGKLQVLEGTFRTHDRILPQLSMKQIGPISSGFILMSLQDAEPYLKSGRVVSQEPLALVVLHAAGSHIQTALPHATITVPCRCTVNSEPVLAEAVIVQVGSGLVEKAAGGEILDVDTPEVVTLKLLVYKDELQLDWEEFCRSPIKCLVSLLPMLKRCEMQDCGCSCWHNVEQLPIRDPILDVWRRQFLRQGFKPCPPAQAEFFSVCMRIPQCLLETLLAASGTSGAYCEPRTADGKEILAAYTVVWTPKHTLQEMQHLRQTNPAVTGLARLGDRRGLRVRTEQAKTIHQLVRPDSVYLPNGPKCQYSVGPFPYGADRQAVCRMLQKAGWECRALQPSTPCPGRGVLWLVQSTEEPAQTIIPTSLGEIMITKVKQEMVNQAVPAMSVGSAATLALCGNQGSAPSADCDPWAASDPWQTYKPLHAVPAGPQEGIQQLEDRIQTAVLAKIQQPMDQDDLPDRVHTLEGQVQQLLHKQQGLEVQFHDHSSQHTQQINALQNQVTAQAQQLHGHLENQNQTMQSLFEQQMQQIRGLLAKRPLWPCAVTTLLVCHDGVFGQCGFSLWFVVSVKLRTLSPFRYCIGGNPVPAQSNRVLHAAWRGVAVLSKHPTRMLPTDVPLDLLQSSRVVLTTTLVQDMWVTGGTVYGEPDSCAYPNHKLHNEALLHHVANHVCHLAKGPRYVAGDWNVDYGSLPVFAQLEAAGFRDLQDIAMWKVPQAFPWPDAWDVDPAFWQQSQGTCAERYTALWQHIEHRACEKLPYPVSSHAKGRADTHETTYSTDGKVSPPKLARKGDVQPHFLGATFRHAQWLRQTRRLQSYVRFIQNNSADSLHAKRVWGSIVRAKGFHPSFPAWWQQCIHRTLAAPGTLPVFPPEHLVAIEIFESMQCELRKFESELKSSSRMYARLKRDRNPNAIFQDLKEFQPHGVDLLLHQAPYKILEVRHDDCSIVLDRPADFVSDQPIVSQGRPFSVIHAEHDGLWVDDVSTVKPGDLVTQLASKGTHEELSQMFLNTWKSMWERHTNVPVERWTIILDFARQHLPRRQFQLPVIDVSSLTECLAHKKATTTGGLDGVSLSDLKAMPPDALGNFVDMFHHAEATGHWPPQVVAGRVSCLAKTTHPSRVLDFRPITVLGLLYRCWGTFHARHIIRALDEILPTGLYGSRPHRYAGQVWSHLLWSIEQAYECSIPLCGIIVDIQKAFNFLPRLVVMESCALVGIPFRVLRGWSGALSSMARRFMLNGSLSPPAMSNCGLPEGFTQAMDLLLDQRKTHTWSVCREGRFQLREQGLDTINQSRIREDASGANAMVHLGLLESVEVDPYGFAIMQTFRLTRDCGVQARVEGVAHRRCFSGLERSDPHDTHVWMKSLDVVDQALFRKLLNGTHITQDGKCHCQESTTDECPFCLCSDSRYHRFWECEQFVSLREHLSAETLETIRDLPEALTCTGWSLHPSTWEEWNQYFGQLVDAAVPDFLAEGDVHLFTDGSCHDQHLIQQRFAGWSVVQASIDAVHDFSGSRILDSGVLPGLLQSSVRAEIYAVWRALLLAQFCTGTVYIWTDCDAVVKRFRKLQSGGLLRTNSAHADLWGEIKLCLDSRPGSTVITRVASHQCPDAASSFLAEWCFRHNGLADKQAVRANFARGDVFWGLHQRHAVACDGIAFYNRAVQRVLLRISQEVMRQNTPVLLEPTPVACDMPVPFKPWSPLPPLQLPAAAIRWYGDPLVRVITSWFWQVVDSAEALTWVSHFQLYVDFMLATGQPGPVHAGQWINGMDMPWVGLRGFSFKQRTRWFTKVLKETLRHQSVSLQMGFGKPASQMILFHTGMIAVPFPLYRLHLIDDWLLRVGGGFTFRRQAKALERLPFADVHPLYPQFVLTSLVLGCAFHEPGVCEAVAWGDGVRPHVGVLDLCCYCTSVPFYSVVSSMVGRQFVVGVLLRRCVRLTCFQGGSEGTLVVVFLLGSCFMFAGMLKFDGFSMAGKVGALIYNQLVPDDQLDGTSNDIHPKRDKKRERDMPSSPWMAKLSLQRCLVPVEDMATPHRIAKWPKRDAFRQGLLRLVTSDGCVLDPRASLLEAGLHDGGCLTAIAGQARVATTTSAFAFWCTGGTGVVTWGNPMCGGDNCRVQDQLNNVQQVSATFSAFAAVLADGTVVTWGDASRGGDSTQVADQLRNVWQIHGSHGAFAAILQDGTVVSWGHPQYGGDSSLLQPQLCQVRQITGTAGAFAALGHGGLRTWGDAAWGGDSSMVQDQLTNVQQVFATNRAFAALKADGRIVTWGHPGYGGDSSKVHDQLHDVVKVVATRHTYGAAFAALRSTGSVVTWGHSLYGGDSSLVQHRLRNVRHISATLSAFAAVGEDGRVTTWGDAFLGGDSTGVQDQLVGVREISATSGAFAAMADGHIVTWGDASLGGDSSHVATAGPGLREVFEVHATDGAFAAILSDGSVVTWGHLNYGGNSARVQDQLRKV</sequence>